<dbReference type="EMBL" id="CAUYUJ010014719">
    <property type="protein sequence ID" value="CAK0845171.1"/>
    <property type="molecule type" value="Genomic_DNA"/>
</dbReference>
<keyword evidence="3" id="KW-1185">Reference proteome</keyword>
<protein>
    <submittedName>
        <fullName evidence="2">Uncharacterized protein</fullName>
    </submittedName>
</protein>
<feature type="region of interest" description="Disordered" evidence="1">
    <location>
        <begin position="1"/>
        <end position="107"/>
    </location>
</feature>
<evidence type="ECO:0000256" key="1">
    <source>
        <dbReference type="SAM" id="MobiDB-lite"/>
    </source>
</evidence>
<feature type="compositionally biased region" description="Basic and acidic residues" evidence="1">
    <location>
        <begin position="46"/>
        <end position="67"/>
    </location>
</feature>
<feature type="compositionally biased region" description="Basic and acidic residues" evidence="1">
    <location>
        <begin position="14"/>
        <end position="26"/>
    </location>
</feature>
<gene>
    <name evidence="2" type="ORF">PCOR1329_LOCUS39047</name>
</gene>
<evidence type="ECO:0000313" key="3">
    <source>
        <dbReference type="Proteomes" id="UP001189429"/>
    </source>
</evidence>
<organism evidence="2 3">
    <name type="scientific">Prorocentrum cordatum</name>
    <dbReference type="NCBI Taxonomy" id="2364126"/>
    <lineage>
        <taxon>Eukaryota</taxon>
        <taxon>Sar</taxon>
        <taxon>Alveolata</taxon>
        <taxon>Dinophyceae</taxon>
        <taxon>Prorocentrales</taxon>
        <taxon>Prorocentraceae</taxon>
        <taxon>Prorocentrum</taxon>
    </lineage>
</organism>
<feature type="non-terminal residue" evidence="2">
    <location>
        <position position="149"/>
    </location>
</feature>
<proteinExistence type="predicted"/>
<sequence length="149" mass="16200">MMQAAVDESTCAEAADHGAAEPHENDTMSPDDYAHHFGPILSDEEFERHVQSALRRSREEPQADGRDPASASSSGLAGASSHGSISAVPLPVGRDGEGDNSSETDGEFDKRGWRVCLRMCIRSYIMLLFLEASGRICRFAIFRGFRGLP</sequence>
<evidence type="ECO:0000313" key="2">
    <source>
        <dbReference type="EMBL" id="CAK0845171.1"/>
    </source>
</evidence>
<accession>A0ABN9TH33</accession>
<comment type="caution">
    <text evidence="2">The sequence shown here is derived from an EMBL/GenBank/DDBJ whole genome shotgun (WGS) entry which is preliminary data.</text>
</comment>
<dbReference type="Proteomes" id="UP001189429">
    <property type="component" value="Unassembled WGS sequence"/>
</dbReference>
<name>A0ABN9TH33_9DINO</name>
<reference evidence="2" key="1">
    <citation type="submission" date="2023-10" db="EMBL/GenBank/DDBJ databases">
        <authorList>
            <person name="Chen Y."/>
            <person name="Shah S."/>
            <person name="Dougan E. K."/>
            <person name="Thang M."/>
            <person name="Chan C."/>
        </authorList>
    </citation>
    <scope>NUCLEOTIDE SEQUENCE [LARGE SCALE GENOMIC DNA]</scope>
</reference>
<feature type="compositionally biased region" description="Low complexity" evidence="1">
    <location>
        <begin position="69"/>
        <end position="87"/>
    </location>
</feature>